<dbReference type="OrthoDB" id="3366231at2759"/>
<feature type="domain" description="Helitron helicase-like" evidence="1">
    <location>
        <begin position="77"/>
        <end position="202"/>
    </location>
</feature>
<keyword evidence="3" id="KW-1185">Reference proteome</keyword>
<protein>
    <submittedName>
        <fullName evidence="2">16893_t:CDS:1</fullName>
    </submittedName>
</protein>
<dbReference type="AlphaFoldDB" id="A0A9N9DMU9"/>
<reference evidence="2" key="1">
    <citation type="submission" date="2021-06" db="EMBL/GenBank/DDBJ databases">
        <authorList>
            <person name="Kallberg Y."/>
            <person name="Tangrot J."/>
            <person name="Rosling A."/>
        </authorList>
    </citation>
    <scope>NUCLEOTIDE SEQUENCE</scope>
    <source>
        <strain evidence="2">MA453B</strain>
    </source>
</reference>
<accession>A0A9N9DMU9</accession>
<organism evidence="2 3">
    <name type="scientific">Dentiscutata erythropus</name>
    <dbReference type="NCBI Taxonomy" id="1348616"/>
    <lineage>
        <taxon>Eukaryota</taxon>
        <taxon>Fungi</taxon>
        <taxon>Fungi incertae sedis</taxon>
        <taxon>Mucoromycota</taxon>
        <taxon>Glomeromycotina</taxon>
        <taxon>Glomeromycetes</taxon>
        <taxon>Diversisporales</taxon>
        <taxon>Gigasporaceae</taxon>
        <taxon>Dentiscutata</taxon>
    </lineage>
</organism>
<dbReference type="EMBL" id="CAJVPY010005325">
    <property type="protein sequence ID" value="CAG8640702.1"/>
    <property type="molecule type" value="Genomic_DNA"/>
</dbReference>
<dbReference type="Pfam" id="PF14214">
    <property type="entry name" value="Helitron_like_N"/>
    <property type="match status" value="1"/>
</dbReference>
<evidence type="ECO:0000313" key="3">
    <source>
        <dbReference type="Proteomes" id="UP000789405"/>
    </source>
</evidence>
<evidence type="ECO:0000313" key="2">
    <source>
        <dbReference type="EMBL" id="CAG8640702.1"/>
    </source>
</evidence>
<evidence type="ECO:0000259" key="1">
    <source>
        <dbReference type="Pfam" id="PF14214"/>
    </source>
</evidence>
<dbReference type="InterPro" id="IPR025476">
    <property type="entry name" value="Helitron_helicase-like"/>
</dbReference>
<dbReference type="PANTHER" id="PTHR45786:SF74">
    <property type="entry name" value="ATP-DEPENDENT DNA HELICASE"/>
    <property type="match status" value="1"/>
</dbReference>
<comment type="caution">
    <text evidence="2">The sequence shown here is derived from an EMBL/GenBank/DDBJ whole genome shotgun (WGS) entry which is preliminary data.</text>
</comment>
<name>A0A9N9DMU9_9GLOM</name>
<dbReference type="PANTHER" id="PTHR45786">
    <property type="entry name" value="DNA BINDING PROTEIN-LIKE"/>
    <property type="match status" value="1"/>
</dbReference>
<sequence length="315" mass="37006">MPPLRNLLSKPNKDTHTNNFVWEENFDENHNLASSRICFYCGAKLFAGETEGICCNHGWHPGIEQNASQKKVTARQYYAYKLHIRQDSLSLLHYGGQLFQQYVVDNYVKIESERLNYLKFNQDKLRKELYQGLHDSYKSGITNTSEIGTRTILPSSFVDSMALVQTFGKLNLFITITCNPKWYEITSKLLPGQTSQDRPDITRHNKAALQIINENEIEQYLDARWISAPEACWRIFGFNISQINLLVYRLQVHLPHQHFVIFPQNTNLYNLINDKQNEKSMLTEYFKMNNDDPEAKNYLYCEFLQYYVWNKTSKK</sequence>
<proteinExistence type="predicted"/>
<dbReference type="Proteomes" id="UP000789405">
    <property type="component" value="Unassembled WGS sequence"/>
</dbReference>
<gene>
    <name evidence="2" type="ORF">DERYTH_LOCUS9639</name>
</gene>